<protein>
    <submittedName>
        <fullName evidence="2">Uncharacterized protein</fullName>
    </submittedName>
</protein>
<accession>A0A087VWM2</accession>
<dbReference type="Proteomes" id="UP000017246">
    <property type="component" value="Unassembled WGS sequence"/>
</dbReference>
<reference evidence="2" key="1">
    <citation type="journal article" date="2013" name="Nature">
        <title>The genomes of four tapeworm species reveal adaptations to parasitism.</title>
        <authorList>
            <person name="Tsai I.J."/>
            <person name="Zarowiecki M."/>
            <person name="Holroyd N."/>
            <person name="Garciarrubio A."/>
            <person name="Sanchez-Flores A."/>
            <person name="Brooks K.L."/>
            <person name="Tracey A."/>
            <person name="Bobes R.J."/>
            <person name="Fragoso G."/>
            <person name="Sciutto E."/>
            <person name="Aslett M."/>
            <person name="Beasley H."/>
            <person name="Bennett H.M."/>
            <person name="Cai J."/>
            <person name="Camicia F."/>
            <person name="Clark R."/>
            <person name="Cucher M."/>
            <person name="De Silva N."/>
            <person name="Day T.A."/>
            <person name="Deplazes P."/>
            <person name="Estrada K."/>
            <person name="Fernandez C."/>
            <person name="Holland P.W."/>
            <person name="Hou J."/>
            <person name="Hu S."/>
            <person name="Huckvale T."/>
            <person name="Hung S.S."/>
            <person name="Kamenetzky L."/>
            <person name="Keane J.A."/>
            <person name="Kiss F."/>
            <person name="Koziol U."/>
            <person name="Lambert O."/>
            <person name="Liu K."/>
            <person name="Luo X."/>
            <person name="Luo Y."/>
            <person name="Macchiaroli N."/>
            <person name="Nichol S."/>
            <person name="Paps J."/>
            <person name="Parkinson J."/>
            <person name="Pouchkina-Stantcheva N."/>
            <person name="Riddiford N."/>
            <person name="Rosenzvit M."/>
            <person name="Salinas G."/>
            <person name="Wasmuth J.D."/>
            <person name="Zamanian M."/>
            <person name="Zheng Y."/>
            <person name="Cai X."/>
            <person name="Soberon X."/>
            <person name="Olson P.D."/>
            <person name="Laclette J.P."/>
            <person name="Brehm K."/>
            <person name="Berriman M."/>
            <person name="Garciarrubio A."/>
            <person name="Bobes R.J."/>
            <person name="Fragoso G."/>
            <person name="Sanchez-Flores A."/>
            <person name="Estrada K."/>
            <person name="Cevallos M.A."/>
            <person name="Morett E."/>
            <person name="Gonzalez V."/>
            <person name="Portillo T."/>
            <person name="Ochoa-Leyva A."/>
            <person name="Jose M.V."/>
            <person name="Sciutto E."/>
            <person name="Landa A."/>
            <person name="Jimenez L."/>
            <person name="Valdes V."/>
            <person name="Carrero J.C."/>
            <person name="Larralde C."/>
            <person name="Morales-Montor J."/>
            <person name="Limon-Lason J."/>
            <person name="Soberon X."/>
            <person name="Laclette J.P."/>
        </authorList>
    </citation>
    <scope>NUCLEOTIDE SEQUENCE [LARGE SCALE GENOMIC DNA]</scope>
</reference>
<evidence type="ECO:0000256" key="1">
    <source>
        <dbReference type="SAM" id="MobiDB-lite"/>
    </source>
</evidence>
<organism evidence="2 3">
    <name type="scientific">Echinococcus multilocularis</name>
    <name type="common">Fox tapeworm</name>
    <dbReference type="NCBI Taxonomy" id="6211"/>
    <lineage>
        <taxon>Eukaryota</taxon>
        <taxon>Metazoa</taxon>
        <taxon>Spiralia</taxon>
        <taxon>Lophotrochozoa</taxon>
        <taxon>Platyhelminthes</taxon>
        <taxon>Cestoda</taxon>
        <taxon>Eucestoda</taxon>
        <taxon>Cyclophyllidea</taxon>
        <taxon>Taeniidae</taxon>
        <taxon>Echinococcus</taxon>
    </lineage>
</organism>
<evidence type="ECO:0000313" key="2">
    <source>
        <dbReference type="EMBL" id="CDI96621.1"/>
    </source>
</evidence>
<sequence length="147" mass="15975">MTKFSFKATANMKADLLWTFGMTGNFDAELQASVFSSDPSVIHAGNVCNGLHRRVRWVVYRGCLATEEIATSTEAEHDEETSAPKADATSLLSGERHEGDGDDEATSSSPENIHVMAAINVYKEPIVNVQAMKVLSALDTNNPEGHY</sequence>
<feature type="region of interest" description="Disordered" evidence="1">
    <location>
        <begin position="71"/>
        <end position="110"/>
    </location>
</feature>
<proteinExistence type="predicted"/>
<evidence type="ECO:0000313" key="3">
    <source>
        <dbReference type="Proteomes" id="UP000017246"/>
    </source>
</evidence>
<dbReference type="AlphaFoldDB" id="A0A087VWM2"/>
<reference evidence="2" key="2">
    <citation type="submission" date="2015-11" db="EMBL/GenBank/DDBJ databases">
        <authorList>
            <person name="Zhang Y."/>
            <person name="Guo Z."/>
        </authorList>
    </citation>
    <scope>NUCLEOTIDE SEQUENCE</scope>
</reference>
<gene>
    <name evidence="2" type="ORF">EmuJ_000026200</name>
</gene>
<dbReference type="EMBL" id="LN902339">
    <property type="protein sequence ID" value="CDI96621.1"/>
    <property type="molecule type" value="Genomic_DNA"/>
</dbReference>
<keyword evidence="3" id="KW-1185">Reference proteome</keyword>
<name>A0A087VWM2_ECHMU</name>